<evidence type="ECO:0000256" key="1">
    <source>
        <dbReference type="PIRSR" id="PIRSR613078-1"/>
    </source>
</evidence>
<dbReference type="Proteomes" id="UP000179183">
    <property type="component" value="Unassembled WGS sequence"/>
</dbReference>
<dbReference type="PIRSF" id="PIRSF000709">
    <property type="entry name" value="6PFK_2-Ptase"/>
    <property type="match status" value="1"/>
</dbReference>
<dbReference type="GO" id="GO:0003824">
    <property type="term" value="F:catalytic activity"/>
    <property type="evidence" value="ECO:0007669"/>
    <property type="project" value="InterPro"/>
</dbReference>
<evidence type="ECO:0000256" key="2">
    <source>
        <dbReference type="PIRSR" id="PIRSR613078-2"/>
    </source>
</evidence>
<dbReference type="CDD" id="cd07067">
    <property type="entry name" value="HP_PGM_like"/>
    <property type="match status" value="1"/>
</dbReference>
<name>A0A1G2HU53_9BACT</name>
<evidence type="ECO:0008006" key="5">
    <source>
        <dbReference type="Google" id="ProtNLM"/>
    </source>
</evidence>
<dbReference type="PANTHER" id="PTHR47821">
    <property type="entry name" value="PHOSPHOGLYCERATE MUTASE FAMILY PROTEIN"/>
    <property type="match status" value="1"/>
</dbReference>
<dbReference type="Pfam" id="PF00300">
    <property type="entry name" value="His_Phos_1"/>
    <property type="match status" value="1"/>
</dbReference>
<dbReference type="SMART" id="SM00855">
    <property type="entry name" value="PGAM"/>
    <property type="match status" value="1"/>
</dbReference>
<proteinExistence type="predicted"/>
<feature type="active site" description="Proton donor/acceptor" evidence="1">
    <location>
        <position position="88"/>
    </location>
</feature>
<sequence>MKLNNKYYLLRHGEAVSNVKKICSSWPEQFENPLTKRGIKMIEESLQKLIDKKVDMIFSSDLLRTKQTAKIVGKQLNLEPKFDTRLREIQFGSFNNRSIEDFEKYFENEEERMRGKTPDGENYIQVLDRVYNFFGEIDALYSGKTILIVSHQAPLLLLYGKVKGCSILESIEKIETVFTEKRIQKGELVELN</sequence>
<dbReference type="Gene3D" id="3.40.50.1240">
    <property type="entry name" value="Phosphoglycerate mutase-like"/>
    <property type="match status" value="1"/>
</dbReference>
<feature type="binding site" evidence="2">
    <location>
        <begin position="11"/>
        <end position="18"/>
    </location>
    <ligand>
        <name>substrate</name>
    </ligand>
</feature>
<reference evidence="3 4" key="1">
    <citation type="journal article" date="2016" name="Nat. Commun.">
        <title>Thousands of microbial genomes shed light on interconnected biogeochemical processes in an aquifer system.</title>
        <authorList>
            <person name="Anantharaman K."/>
            <person name="Brown C.T."/>
            <person name="Hug L.A."/>
            <person name="Sharon I."/>
            <person name="Castelle C.J."/>
            <person name="Probst A.J."/>
            <person name="Thomas B.C."/>
            <person name="Singh A."/>
            <person name="Wilkins M.J."/>
            <person name="Karaoz U."/>
            <person name="Brodie E.L."/>
            <person name="Williams K.H."/>
            <person name="Hubbard S.S."/>
            <person name="Banfield J.F."/>
        </authorList>
    </citation>
    <scope>NUCLEOTIDE SEQUENCE [LARGE SCALE GENOMIC DNA]</scope>
</reference>
<dbReference type="InterPro" id="IPR013078">
    <property type="entry name" value="His_Pase_superF_clade-1"/>
</dbReference>
<dbReference type="PROSITE" id="PS00175">
    <property type="entry name" value="PG_MUTASE"/>
    <property type="match status" value="1"/>
</dbReference>
<protein>
    <recommendedName>
        <fullName evidence="5">Phosphoglycerate mutase</fullName>
    </recommendedName>
</protein>
<accession>A0A1G2HU53</accession>
<evidence type="ECO:0000313" key="4">
    <source>
        <dbReference type="Proteomes" id="UP000179183"/>
    </source>
</evidence>
<gene>
    <name evidence="3" type="ORF">A3D34_02700</name>
</gene>
<dbReference type="EMBL" id="MHOQ01000033">
    <property type="protein sequence ID" value="OGZ66066.1"/>
    <property type="molecule type" value="Genomic_DNA"/>
</dbReference>
<dbReference type="SUPFAM" id="SSF53254">
    <property type="entry name" value="Phosphoglycerate mutase-like"/>
    <property type="match status" value="1"/>
</dbReference>
<evidence type="ECO:0000313" key="3">
    <source>
        <dbReference type="EMBL" id="OGZ66066.1"/>
    </source>
</evidence>
<dbReference type="PANTHER" id="PTHR47821:SF2">
    <property type="entry name" value="PHOSPHOGLYCERATE MUTASE FAMILY PROTEIN"/>
    <property type="match status" value="1"/>
</dbReference>
<dbReference type="AlphaFoldDB" id="A0A1G2HU53"/>
<feature type="binding site" evidence="2">
    <location>
        <position position="64"/>
    </location>
    <ligand>
        <name>substrate</name>
    </ligand>
</feature>
<dbReference type="InterPro" id="IPR001345">
    <property type="entry name" value="PG/BPGM_mutase_AS"/>
</dbReference>
<organism evidence="3 4">
    <name type="scientific">Candidatus Staskawiczbacteria bacterium RIFCSPHIGHO2_02_FULL_33_16</name>
    <dbReference type="NCBI Taxonomy" id="1802204"/>
    <lineage>
        <taxon>Bacteria</taxon>
        <taxon>Candidatus Staskawicziibacteriota</taxon>
    </lineage>
</organism>
<dbReference type="InterPro" id="IPR029033">
    <property type="entry name" value="His_PPase_superfam"/>
</dbReference>
<comment type="caution">
    <text evidence="3">The sequence shown here is derived from an EMBL/GenBank/DDBJ whole genome shotgun (WGS) entry which is preliminary data.</text>
</comment>
<feature type="active site" description="Tele-phosphohistidine intermediate" evidence="1">
    <location>
        <position position="12"/>
    </location>
</feature>